<dbReference type="Gene3D" id="3.40.50.300">
    <property type="entry name" value="P-loop containing nucleotide triphosphate hydrolases"/>
    <property type="match status" value="2"/>
</dbReference>
<evidence type="ECO:0000256" key="8">
    <source>
        <dbReference type="ARBA" id="ARBA00033408"/>
    </source>
</evidence>
<evidence type="ECO:0000256" key="4">
    <source>
        <dbReference type="ARBA" id="ARBA00022741"/>
    </source>
</evidence>
<keyword evidence="6" id="KW-0067">ATP-binding</keyword>
<keyword evidence="13" id="KW-1185">Reference proteome</keyword>
<dbReference type="EMBL" id="CP152276">
    <property type="protein sequence ID" value="XAE42785.1"/>
    <property type="molecule type" value="Genomic_DNA"/>
</dbReference>
<name>A0ABZ3D4Y5_9PROT</name>
<evidence type="ECO:0000256" key="6">
    <source>
        <dbReference type="ARBA" id="ARBA00022840"/>
    </source>
</evidence>
<evidence type="ECO:0000259" key="11">
    <source>
        <dbReference type="Pfam" id="PF02463"/>
    </source>
</evidence>
<comment type="similarity">
    <text evidence="2 9">Belongs to the RecN family.</text>
</comment>
<evidence type="ECO:0000313" key="13">
    <source>
        <dbReference type="Proteomes" id="UP001449795"/>
    </source>
</evidence>
<dbReference type="InterPro" id="IPR027417">
    <property type="entry name" value="P-loop_NTPase"/>
</dbReference>
<sequence>MLTHLAIRDVVLIERLDLPFSPGLTVLTGETGAGKSILLDSLGLTLGDRASAGLVRAGAEQASVTACFELASDHPLHGVLAEQGILIDDPRDPLVLRRLVATDGRSRAYINDQPVGVALLRRAAGLLVEIQGQHEQMGLADQSTHLDLLDAFDVPPALRADTADTYRAWMEATAELAAARAALESAAREEDWLRQSVEDLAALAPQEDEETHLAGLRQALQQGERRGEAIAAALAELTPRDRRAAGPAAALRNAGRTLQRLLPTPGHASGHAAAGDDAVSSSAADLLAQEAMAALERAEEALAEAETHLSRLAAESEADPQLLEQTEERLFALRAAARKHGVSVPELPGLLAAFSTRLAALDSGNSRIAALQAEVAARRARFADAAALLSAARERSARRLEQAVTAELRPLRLERARFLVSLPALPPEGWNARGREQAAFLIAANPGQPPGPLAKVASGGELSRLMLALKVVLAGRSAVPTLVFDEVDSGVGGATASSIGERLFRVGQDVQVLVVTHSPQVAARGNAHLRISKTVTKGRTETRAEPLSPAQRREEIARMLAGDTITEAARAAADSLLRG</sequence>
<evidence type="ECO:0000256" key="5">
    <source>
        <dbReference type="ARBA" id="ARBA00022763"/>
    </source>
</evidence>
<evidence type="ECO:0000313" key="12">
    <source>
        <dbReference type="EMBL" id="XAE42785.1"/>
    </source>
</evidence>
<protein>
    <recommendedName>
        <fullName evidence="3 9">DNA repair protein RecN</fullName>
    </recommendedName>
    <alternativeName>
        <fullName evidence="8 9">Recombination protein N</fullName>
    </alternativeName>
</protein>
<gene>
    <name evidence="12" type="primary">recN</name>
    <name evidence="12" type="ORF">AAC691_21560</name>
</gene>
<keyword evidence="10" id="KW-0175">Coiled coil</keyword>
<dbReference type="Proteomes" id="UP001449795">
    <property type="component" value="Chromosome"/>
</dbReference>
<evidence type="ECO:0000256" key="2">
    <source>
        <dbReference type="ARBA" id="ARBA00009441"/>
    </source>
</evidence>
<evidence type="ECO:0000256" key="1">
    <source>
        <dbReference type="ARBA" id="ARBA00003618"/>
    </source>
</evidence>
<keyword evidence="5 9" id="KW-0227">DNA damage</keyword>
<keyword evidence="4" id="KW-0547">Nucleotide-binding</keyword>
<evidence type="ECO:0000256" key="10">
    <source>
        <dbReference type="SAM" id="Coils"/>
    </source>
</evidence>
<reference evidence="12 13" key="1">
    <citation type="submission" date="2024-04" db="EMBL/GenBank/DDBJ databases">
        <title>Complete genome sequence of Nguyenibacter vanlangesis HBCM-1154, a strain capable of nitrogen fixation, IAA production, and phosphorus solubilization isolated from sugarcane soil.</title>
        <authorList>
            <person name="MY HANH P."/>
        </authorList>
    </citation>
    <scope>NUCLEOTIDE SEQUENCE [LARGE SCALE GENOMIC DNA]</scope>
    <source>
        <strain evidence="12 13">HBCM 1154</strain>
    </source>
</reference>
<comment type="function">
    <text evidence="1 9">May be involved in recombinational repair of damaged DNA.</text>
</comment>
<dbReference type="PANTHER" id="PTHR11059">
    <property type="entry name" value="DNA REPAIR PROTEIN RECN"/>
    <property type="match status" value="1"/>
</dbReference>
<dbReference type="CDD" id="cd03241">
    <property type="entry name" value="ABC_RecN"/>
    <property type="match status" value="2"/>
</dbReference>
<dbReference type="InterPro" id="IPR003395">
    <property type="entry name" value="RecF/RecN/SMC_N"/>
</dbReference>
<feature type="domain" description="RecF/RecN/SMC N-terminal" evidence="11">
    <location>
        <begin position="5"/>
        <end position="534"/>
    </location>
</feature>
<dbReference type="PANTHER" id="PTHR11059:SF0">
    <property type="entry name" value="DNA REPAIR PROTEIN RECN"/>
    <property type="match status" value="1"/>
</dbReference>
<dbReference type="NCBIfam" id="TIGR00634">
    <property type="entry name" value="recN"/>
    <property type="match status" value="1"/>
</dbReference>
<dbReference type="InterPro" id="IPR004604">
    <property type="entry name" value="DNA_recomb/repair_RecN"/>
</dbReference>
<accession>A0ABZ3D4Y5</accession>
<evidence type="ECO:0000256" key="7">
    <source>
        <dbReference type="ARBA" id="ARBA00023204"/>
    </source>
</evidence>
<evidence type="ECO:0000256" key="3">
    <source>
        <dbReference type="ARBA" id="ARBA00021315"/>
    </source>
</evidence>
<evidence type="ECO:0000256" key="9">
    <source>
        <dbReference type="PIRNR" id="PIRNR003128"/>
    </source>
</evidence>
<organism evidence="12 13">
    <name type="scientific">Nguyenibacter vanlangensis</name>
    <dbReference type="NCBI Taxonomy" id="1216886"/>
    <lineage>
        <taxon>Bacteria</taxon>
        <taxon>Pseudomonadati</taxon>
        <taxon>Pseudomonadota</taxon>
        <taxon>Alphaproteobacteria</taxon>
        <taxon>Acetobacterales</taxon>
        <taxon>Acetobacteraceae</taxon>
        <taxon>Nguyenibacter</taxon>
    </lineage>
</organism>
<keyword evidence="7 9" id="KW-0234">DNA repair</keyword>
<dbReference type="PIRSF" id="PIRSF003128">
    <property type="entry name" value="RecN"/>
    <property type="match status" value="1"/>
</dbReference>
<dbReference type="SUPFAM" id="SSF52540">
    <property type="entry name" value="P-loop containing nucleoside triphosphate hydrolases"/>
    <property type="match status" value="2"/>
</dbReference>
<proteinExistence type="inferred from homology"/>
<dbReference type="RefSeq" id="WP_342628421.1">
    <property type="nucleotide sequence ID" value="NZ_CP152276.1"/>
</dbReference>
<feature type="coiled-coil region" evidence="10">
    <location>
        <begin position="284"/>
        <end position="315"/>
    </location>
</feature>
<dbReference type="Pfam" id="PF02463">
    <property type="entry name" value="SMC_N"/>
    <property type="match status" value="1"/>
</dbReference>